<dbReference type="EMBL" id="JAIQCV010000005">
    <property type="protein sequence ID" value="KAH1096999.1"/>
    <property type="molecule type" value="Genomic_DNA"/>
</dbReference>
<dbReference type="AlphaFoldDB" id="A0A9D3VUX1"/>
<organism evidence="1 2">
    <name type="scientific">Gossypium stocksii</name>
    <dbReference type="NCBI Taxonomy" id="47602"/>
    <lineage>
        <taxon>Eukaryota</taxon>
        <taxon>Viridiplantae</taxon>
        <taxon>Streptophyta</taxon>
        <taxon>Embryophyta</taxon>
        <taxon>Tracheophyta</taxon>
        <taxon>Spermatophyta</taxon>
        <taxon>Magnoliopsida</taxon>
        <taxon>eudicotyledons</taxon>
        <taxon>Gunneridae</taxon>
        <taxon>Pentapetalae</taxon>
        <taxon>rosids</taxon>
        <taxon>malvids</taxon>
        <taxon>Malvales</taxon>
        <taxon>Malvaceae</taxon>
        <taxon>Malvoideae</taxon>
        <taxon>Gossypium</taxon>
    </lineage>
</organism>
<evidence type="ECO:0000313" key="2">
    <source>
        <dbReference type="Proteomes" id="UP000828251"/>
    </source>
</evidence>
<evidence type="ECO:0000313" key="1">
    <source>
        <dbReference type="EMBL" id="KAH1096999.1"/>
    </source>
</evidence>
<sequence length="65" mass="7874">MEWENSESLSNREIDVRWELEEVLNHEELLWKQKSRCDWLKLGDKNSKFFHSRTMHRRKSGGGAK</sequence>
<proteinExistence type="predicted"/>
<dbReference type="OrthoDB" id="1305614at2759"/>
<dbReference type="Proteomes" id="UP000828251">
    <property type="component" value="Unassembled WGS sequence"/>
</dbReference>
<gene>
    <name evidence="1" type="ORF">J1N35_013920</name>
</gene>
<accession>A0A9D3VUX1</accession>
<comment type="caution">
    <text evidence="1">The sequence shown here is derived from an EMBL/GenBank/DDBJ whole genome shotgun (WGS) entry which is preliminary data.</text>
</comment>
<keyword evidence="2" id="KW-1185">Reference proteome</keyword>
<reference evidence="1 2" key="1">
    <citation type="journal article" date="2021" name="Plant Biotechnol. J.">
        <title>Multi-omics assisted identification of the key and species-specific regulatory components of drought-tolerant mechanisms in Gossypium stocksii.</title>
        <authorList>
            <person name="Yu D."/>
            <person name="Ke L."/>
            <person name="Zhang D."/>
            <person name="Wu Y."/>
            <person name="Sun Y."/>
            <person name="Mei J."/>
            <person name="Sun J."/>
            <person name="Sun Y."/>
        </authorList>
    </citation>
    <scope>NUCLEOTIDE SEQUENCE [LARGE SCALE GENOMIC DNA]</scope>
    <source>
        <strain evidence="2">cv. E1</strain>
        <tissue evidence="1">Leaf</tissue>
    </source>
</reference>
<name>A0A9D3VUX1_9ROSI</name>
<protein>
    <submittedName>
        <fullName evidence="1">Uncharacterized protein</fullName>
    </submittedName>
</protein>